<dbReference type="AlphaFoldDB" id="A0AAV8HXS0"/>
<comment type="similarity">
    <text evidence="2">Belongs to the BIG GRAIN 1 (BG1) plant protein family.</text>
</comment>
<keyword evidence="6" id="KW-0927">Auxin signaling pathway</keyword>
<evidence type="ECO:0000313" key="8">
    <source>
        <dbReference type="EMBL" id="KAJ4820463.1"/>
    </source>
</evidence>
<evidence type="ECO:0000256" key="4">
    <source>
        <dbReference type="ARBA" id="ARBA00022475"/>
    </source>
</evidence>
<keyword evidence="3" id="KW-0813">Transport</keyword>
<keyword evidence="5" id="KW-0472">Membrane</keyword>
<feature type="compositionally biased region" description="Acidic residues" evidence="7">
    <location>
        <begin position="342"/>
        <end position="352"/>
    </location>
</feature>
<feature type="compositionally biased region" description="Basic and acidic residues" evidence="7">
    <location>
        <begin position="118"/>
        <end position="129"/>
    </location>
</feature>
<feature type="region of interest" description="Disordered" evidence="7">
    <location>
        <begin position="138"/>
        <end position="229"/>
    </location>
</feature>
<dbReference type="PANTHER" id="PTHR33541:SF28">
    <property type="entry name" value="PROTEIN BIG GRAIN 1-LIKE A"/>
    <property type="match status" value="1"/>
</dbReference>
<gene>
    <name evidence="8" type="ORF">LUZ62_033029</name>
</gene>
<dbReference type="PANTHER" id="PTHR33541">
    <property type="entry name" value="PROTEIN BIG GRAIN 1-LIKE A-RELATED"/>
    <property type="match status" value="1"/>
</dbReference>
<accession>A0AAV8HXS0</accession>
<evidence type="ECO:0000256" key="5">
    <source>
        <dbReference type="ARBA" id="ARBA00023136"/>
    </source>
</evidence>
<dbReference type="EMBL" id="JAMFTS010000001">
    <property type="protein sequence ID" value="KAJ4820463.1"/>
    <property type="molecule type" value="Genomic_DNA"/>
</dbReference>
<keyword evidence="9" id="KW-1185">Reference proteome</keyword>
<comment type="caution">
    <text evidence="8">The sequence shown here is derived from an EMBL/GenBank/DDBJ whole genome shotgun (WGS) entry which is preliminary data.</text>
</comment>
<proteinExistence type="inferred from homology"/>
<dbReference type="Proteomes" id="UP001140206">
    <property type="component" value="Chromosome 1"/>
</dbReference>
<protein>
    <submittedName>
        <fullName evidence="8">Protein BIG GRAIN 1</fullName>
    </submittedName>
</protein>
<evidence type="ECO:0000256" key="7">
    <source>
        <dbReference type="SAM" id="MobiDB-lite"/>
    </source>
</evidence>
<keyword evidence="4" id="KW-1003">Cell membrane</keyword>
<dbReference type="InterPro" id="IPR039621">
    <property type="entry name" value="BG1-like"/>
</dbReference>
<sequence>MRIDGLDGLRPRRLSEKGECHVSSLSPSKGPALHARSLAFFLPLPLALSFLPFIPPLLLKFPSPVLHLSILSQNRDNIDRCEMERKGKPPRHDQPSFSSTLLDAIYRSMDESDGTGTEPEKRVPKQSERLCYKLDSYKSSGSLNHHRSSARTNKPSQAPGRNRSGGWAHSTSSSSDGSSYGGFSSSEAESVRLRPIRTAPRPDPVQYHFPVQSSTSTETKKSNKSGSIKSRIKEFRKTKNQLPASPGARLTSILNALFAKKTSSAPTKGGGGQATEVGSTCSSASSYTRSCLSKTPSTVKRSVRFCPVSVVVGEEVVERGGERRREAEGKKRMEEILRGMERDEEEEEEESSDSSSDLFELEDLTVGIEKRFRHELPVYCTTSLGNNNNNNSKGVSHGLCRPVI</sequence>
<evidence type="ECO:0000256" key="2">
    <source>
        <dbReference type="ARBA" id="ARBA00010067"/>
    </source>
</evidence>
<evidence type="ECO:0000256" key="3">
    <source>
        <dbReference type="ARBA" id="ARBA00022448"/>
    </source>
</evidence>
<comment type="subcellular location">
    <subcellularLocation>
        <location evidence="1">Cell membrane</location>
    </subcellularLocation>
</comment>
<feature type="compositionally biased region" description="Low complexity" evidence="7">
    <location>
        <begin position="164"/>
        <end position="186"/>
    </location>
</feature>
<dbReference type="GO" id="GO:0005886">
    <property type="term" value="C:plasma membrane"/>
    <property type="evidence" value="ECO:0007669"/>
    <property type="project" value="UniProtKB-SubCell"/>
</dbReference>
<feature type="region of interest" description="Disordered" evidence="7">
    <location>
        <begin position="110"/>
        <end position="129"/>
    </location>
</feature>
<dbReference type="GO" id="GO:0009734">
    <property type="term" value="P:auxin-activated signaling pathway"/>
    <property type="evidence" value="ECO:0007669"/>
    <property type="project" value="UniProtKB-KW"/>
</dbReference>
<evidence type="ECO:0000313" key="9">
    <source>
        <dbReference type="Proteomes" id="UP001140206"/>
    </source>
</evidence>
<evidence type="ECO:0000256" key="1">
    <source>
        <dbReference type="ARBA" id="ARBA00004236"/>
    </source>
</evidence>
<feature type="region of interest" description="Disordered" evidence="7">
    <location>
        <begin position="338"/>
        <end position="360"/>
    </location>
</feature>
<organism evidence="8 9">
    <name type="scientific">Rhynchospora pubera</name>
    <dbReference type="NCBI Taxonomy" id="906938"/>
    <lineage>
        <taxon>Eukaryota</taxon>
        <taxon>Viridiplantae</taxon>
        <taxon>Streptophyta</taxon>
        <taxon>Embryophyta</taxon>
        <taxon>Tracheophyta</taxon>
        <taxon>Spermatophyta</taxon>
        <taxon>Magnoliopsida</taxon>
        <taxon>Liliopsida</taxon>
        <taxon>Poales</taxon>
        <taxon>Cyperaceae</taxon>
        <taxon>Cyperoideae</taxon>
        <taxon>Rhynchosporeae</taxon>
        <taxon>Rhynchospora</taxon>
    </lineage>
</organism>
<reference evidence="8" key="1">
    <citation type="submission" date="2022-08" db="EMBL/GenBank/DDBJ databases">
        <authorList>
            <person name="Marques A."/>
        </authorList>
    </citation>
    <scope>NUCLEOTIDE SEQUENCE</scope>
    <source>
        <strain evidence="8">RhyPub2mFocal</strain>
        <tissue evidence="8">Leaves</tissue>
    </source>
</reference>
<name>A0AAV8HXS0_9POAL</name>
<evidence type="ECO:0000256" key="6">
    <source>
        <dbReference type="ARBA" id="ARBA00023294"/>
    </source>
</evidence>